<dbReference type="Gene3D" id="3.40.50.300">
    <property type="entry name" value="P-loop containing nucleotide triphosphate hydrolases"/>
    <property type="match status" value="2"/>
</dbReference>
<dbReference type="KEGG" id="madi:A7U43_16270"/>
<dbReference type="InterPro" id="IPR027417">
    <property type="entry name" value="P-loop_NTPase"/>
</dbReference>
<protein>
    <recommendedName>
        <fullName evidence="2">G domain-containing protein</fullName>
    </recommendedName>
</protein>
<dbReference type="Proteomes" id="UP000077143">
    <property type="component" value="Chromosome"/>
</dbReference>
<evidence type="ECO:0000313" key="3">
    <source>
        <dbReference type="EMBL" id="ANE80654.1"/>
    </source>
</evidence>
<evidence type="ECO:0000313" key="4">
    <source>
        <dbReference type="Proteomes" id="UP000077143"/>
    </source>
</evidence>
<dbReference type="PANTHER" id="PTHR42714:SF2">
    <property type="entry name" value="TRNA MODIFICATION GTPASE GTPBP3, MITOCHONDRIAL"/>
    <property type="match status" value="1"/>
</dbReference>
<dbReference type="EMBL" id="CP015596">
    <property type="protein sequence ID" value="ANE80654.1"/>
    <property type="molecule type" value="Genomic_DNA"/>
</dbReference>
<feature type="domain" description="G" evidence="2">
    <location>
        <begin position="85"/>
        <end position="198"/>
    </location>
</feature>
<organism evidence="3 4">
    <name type="scientific">Mycobacterium adipatum</name>
    <dbReference type="NCBI Taxonomy" id="1682113"/>
    <lineage>
        <taxon>Bacteria</taxon>
        <taxon>Bacillati</taxon>
        <taxon>Actinomycetota</taxon>
        <taxon>Actinomycetes</taxon>
        <taxon>Mycobacteriales</taxon>
        <taxon>Mycobacteriaceae</taxon>
        <taxon>Mycobacterium</taxon>
    </lineage>
</organism>
<dbReference type="PANTHER" id="PTHR42714">
    <property type="entry name" value="TRNA MODIFICATION GTPASE GTPBP3"/>
    <property type="match status" value="1"/>
</dbReference>
<dbReference type="InterPro" id="IPR006073">
    <property type="entry name" value="GTP-bd"/>
</dbReference>
<gene>
    <name evidence="3" type="ORF">A7U43_16270</name>
</gene>
<keyword evidence="4" id="KW-1185">Reference proteome</keyword>
<proteinExistence type="predicted"/>
<feature type="coiled-coil region" evidence="1">
    <location>
        <begin position="315"/>
        <end position="345"/>
    </location>
</feature>
<sequence>MYESSSDSSFKEALADALEFGQREIAELASVIDVAAAVYDDAGAKLVRDGDLDAVMGEFAQMRLRFADELSTHLAEQSKVLSTFNVAFFGRTGAGKSTLLSAFGELNGEAVSPFGASDWTETVKPIRWRGCQLYDTPGINGWGRRKSREELEATARKAVETADVVLLCFDTQSQQASEFAKVAAWVTHYGKPVVAVLNVRNPRWRHPARVPTQAARRNMSEPVAQHAENIRVELANIGLDDVPVVAISSRRALFARAATPYQGPAKQNFDDDRDRYGIDYLSRWSNFAALESVLTAGITAGGSQLRLKSLREGVRARLIDEATSLEELRIRLTERMNEVDRITQKYLEVLGYLETEERSRDLHDDVWHSDLLTLAESARRKRYKAPSDGSLLRQVRNLLKPHLAEARNNALRRYKDLEHQAFHEGKTIDAETFAERVFDGGELIGALDRVSTEAAAFLARELSLAGVELRMNDAAAYEKADLNGDAGETADLFANLLRGGGMAGGVAAVAVPFLLGGPLGIAAGVGVGAAAAVSNWFGSNKSRDAVREKAEARAKAARQGRRAIHNTFDVIERQFASGVSTSAWAAAAPLLRPALIELIVLTNLSTDIGALTTHLRGQATSIAQTPPLHFLDTTFRLLDGEDSGGYKGFLLGEDWFDQDESIELSYDTTDSADFCRERNGEDTDALRHAIGEAFAHPEPSSIRGWLRQAAEAAVADEAFVGVTNLAAPLARPAVVVAGDYSAGKSSFIKRMFTEFGIEVPASLHIRADATTDDVHRYEMGRIDIVDTPGFQSRSADHDDLTLAGVRDAALVVVVLHINLLIGDTAALQTIANGMPTGVGKWPRMLFIVNRCDELGVDPLDSTAEYFNRRDRKLTELGAALRSRGIEVDATHIHGVAADPYGSVGMQYPVTAADYDANRAWDGIGALVAALREWVDDDLTRATALAGFDKACSALLVLREDTRADIAAYRNETGKHDSLIAAMDIGLEDADYLQRSLEHELDDVLAAFVTQAVARIRAVTVGEEKDLAEAISSWRSAETEDEVKRFMERATAKVNDWSTTHASTISREEAAAAFDVNLNLPGAASVGGVGDAVGQAAGVAGSVAKFGAQLGKVLGNREAALQIGHFFGHKFKPWGAIKAGKAVGRVGVVFGVVAVAADGADWAFQASKARNWDSKRDAAVEQVESDKHDAIQLLLAEPDGPWAYLNERTEQVRLLRGQYEGRQRAAQQEAERLERRLEVADELITAAQELRGGSGK</sequence>
<feature type="coiled-coil region" evidence="1">
    <location>
        <begin position="1215"/>
        <end position="1249"/>
    </location>
</feature>
<feature type="domain" description="G" evidence="2">
    <location>
        <begin position="734"/>
        <end position="816"/>
    </location>
</feature>
<dbReference type="GO" id="GO:0005737">
    <property type="term" value="C:cytoplasm"/>
    <property type="evidence" value="ECO:0007669"/>
    <property type="project" value="TreeGrafter"/>
</dbReference>
<accession>A0A172UPH1</accession>
<dbReference type="GO" id="GO:0030488">
    <property type="term" value="P:tRNA methylation"/>
    <property type="evidence" value="ECO:0007669"/>
    <property type="project" value="TreeGrafter"/>
</dbReference>
<reference evidence="3 4" key="1">
    <citation type="submission" date="2016-05" db="EMBL/GenBank/DDBJ databases">
        <title>Complete genome sequence of a phthalic acid esters degrading Mycobacterium sp. YC-RL4.</title>
        <authorList>
            <person name="Ren L."/>
            <person name="Fan S."/>
            <person name="Ruth N."/>
            <person name="Jia Y."/>
            <person name="Wang J."/>
            <person name="Qiao C."/>
        </authorList>
    </citation>
    <scope>NUCLEOTIDE SEQUENCE [LARGE SCALE GENOMIC DNA]</scope>
    <source>
        <strain evidence="3 4">YC-RL4</strain>
    </source>
</reference>
<dbReference type="AlphaFoldDB" id="A0A172UPH1"/>
<evidence type="ECO:0000256" key="1">
    <source>
        <dbReference type="SAM" id="Coils"/>
    </source>
</evidence>
<dbReference type="RefSeq" id="WP_067997260.1">
    <property type="nucleotide sequence ID" value="NZ_CP015596.1"/>
</dbReference>
<name>A0A172UPH1_9MYCO</name>
<dbReference type="GO" id="GO:0002098">
    <property type="term" value="P:tRNA wobble uridine modification"/>
    <property type="evidence" value="ECO:0007669"/>
    <property type="project" value="TreeGrafter"/>
</dbReference>
<dbReference type="GO" id="GO:0005525">
    <property type="term" value="F:GTP binding"/>
    <property type="evidence" value="ECO:0007669"/>
    <property type="project" value="InterPro"/>
</dbReference>
<dbReference type="Pfam" id="PF01926">
    <property type="entry name" value="MMR_HSR1"/>
    <property type="match status" value="2"/>
</dbReference>
<keyword evidence="1" id="KW-0175">Coiled coil</keyword>
<evidence type="ECO:0000259" key="2">
    <source>
        <dbReference type="Pfam" id="PF01926"/>
    </source>
</evidence>
<dbReference type="OrthoDB" id="6197209at2"/>
<dbReference type="SUPFAM" id="SSF52540">
    <property type="entry name" value="P-loop containing nucleoside triphosphate hydrolases"/>
    <property type="match status" value="2"/>
</dbReference>
<dbReference type="STRING" id="1682113.A7U43_16270"/>